<evidence type="ECO:0000256" key="4">
    <source>
        <dbReference type="ARBA" id="ARBA00022989"/>
    </source>
</evidence>
<dbReference type="InterPro" id="IPR018080">
    <property type="entry name" value="Band_7/stomatin-like_CS"/>
</dbReference>
<evidence type="ECO:0000256" key="5">
    <source>
        <dbReference type="ARBA" id="ARBA00023136"/>
    </source>
</evidence>
<keyword evidence="5" id="KW-0472">Membrane</keyword>
<dbReference type="CDD" id="cd08829">
    <property type="entry name" value="SPFH_paraslipin"/>
    <property type="match status" value="1"/>
</dbReference>
<dbReference type="RefSeq" id="WP_344314666.1">
    <property type="nucleotide sequence ID" value="NZ_BAAANY010000038.1"/>
</dbReference>
<keyword evidence="4" id="KW-1133">Transmembrane helix</keyword>
<organism evidence="7 8">
    <name type="scientific">Fodinicola feengrottensis</name>
    <dbReference type="NCBI Taxonomy" id="435914"/>
    <lineage>
        <taxon>Bacteria</taxon>
        <taxon>Bacillati</taxon>
        <taxon>Actinomycetota</taxon>
        <taxon>Actinomycetes</taxon>
        <taxon>Mycobacteriales</taxon>
        <taxon>Fodinicola</taxon>
    </lineage>
</organism>
<keyword evidence="8" id="KW-1185">Reference proteome</keyword>
<evidence type="ECO:0000259" key="6">
    <source>
        <dbReference type="SMART" id="SM00244"/>
    </source>
</evidence>
<reference evidence="8" key="1">
    <citation type="journal article" date="2019" name="Int. J. Syst. Evol. Microbiol.">
        <title>The Global Catalogue of Microorganisms (GCM) 10K type strain sequencing project: providing services to taxonomists for standard genome sequencing and annotation.</title>
        <authorList>
            <consortium name="The Broad Institute Genomics Platform"/>
            <consortium name="The Broad Institute Genome Sequencing Center for Infectious Disease"/>
            <person name="Wu L."/>
            <person name="Ma J."/>
        </authorList>
    </citation>
    <scope>NUCLEOTIDE SEQUENCE [LARGE SCALE GENOMIC DNA]</scope>
    <source>
        <strain evidence="8">JCM 14718</strain>
    </source>
</reference>
<evidence type="ECO:0000313" key="8">
    <source>
        <dbReference type="Proteomes" id="UP001500618"/>
    </source>
</evidence>
<dbReference type="PANTHER" id="PTHR43327">
    <property type="entry name" value="STOMATIN-LIKE PROTEIN 2, MITOCHONDRIAL"/>
    <property type="match status" value="1"/>
</dbReference>
<name>A0ABP4UZ86_9ACTN</name>
<dbReference type="PANTHER" id="PTHR43327:SF10">
    <property type="entry name" value="STOMATIN-LIKE PROTEIN 2, MITOCHONDRIAL"/>
    <property type="match status" value="1"/>
</dbReference>
<comment type="caution">
    <text evidence="7">The sequence shown here is derived from an EMBL/GenBank/DDBJ whole genome shotgun (WGS) entry which is preliminary data.</text>
</comment>
<dbReference type="Proteomes" id="UP001500618">
    <property type="component" value="Unassembled WGS sequence"/>
</dbReference>
<dbReference type="EMBL" id="BAAANY010000038">
    <property type="protein sequence ID" value="GAA1713153.1"/>
    <property type="molecule type" value="Genomic_DNA"/>
</dbReference>
<gene>
    <name evidence="7" type="ORF">GCM10009765_72810</name>
</gene>
<comment type="subcellular location">
    <subcellularLocation>
        <location evidence="1">Membrane</location>
        <topology evidence="1">Single-pass membrane protein</topology>
    </subcellularLocation>
</comment>
<dbReference type="Pfam" id="PF01145">
    <property type="entry name" value="Band_7"/>
    <property type="match status" value="1"/>
</dbReference>
<dbReference type="InterPro" id="IPR050710">
    <property type="entry name" value="Band7/mec-2_domain"/>
</dbReference>
<dbReference type="SUPFAM" id="SSF117892">
    <property type="entry name" value="Band 7/SPFH domain"/>
    <property type="match status" value="1"/>
</dbReference>
<protein>
    <submittedName>
        <fullName evidence="7">SPFH domain-containing protein</fullName>
    </submittedName>
</protein>
<dbReference type="SMART" id="SM00244">
    <property type="entry name" value="PHB"/>
    <property type="match status" value="1"/>
</dbReference>
<keyword evidence="3" id="KW-0812">Transmembrane</keyword>
<accession>A0ABP4UZ86</accession>
<dbReference type="PROSITE" id="PS01270">
    <property type="entry name" value="BAND_7"/>
    <property type="match status" value="1"/>
</dbReference>
<evidence type="ECO:0000256" key="3">
    <source>
        <dbReference type="ARBA" id="ARBA00022692"/>
    </source>
</evidence>
<dbReference type="InterPro" id="IPR036013">
    <property type="entry name" value="Band_7/SPFH_dom_sf"/>
</dbReference>
<evidence type="ECO:0000313" key="7">
    <source>
        <dbReference type="EMBL" id="GAA1713153.1"/>
    </source>
</evidence>
<dbReference type="Gene3D" id="3.30.479.30">
    <property type="entry name" value="Band 7 domain"/>
    <property type="match status" value="1"/>
</dbReference>
<proteinExistence type="inferred from homology"/>
<feature type="domain" description="Band 7" evidence="6">
    <location>
        <begin position="26"/>
        <end position="184"/>
    </location>
</feature>
<evidence type="ECO:0000256" key="1">
    <source>
        <dbReference type="ARBA" id="ARBA00004167"/>
    </source>
</evidence>
<dbReference type="InterPro" id="IPR001107">
    <property type="entry name" value="Band_7"/>
</dbReference>
<sequence>MDSILGLLLLLLVGIAVIFVVVSLLRSVRVIPQARAAVVERFGRYLRTLEPGLALVLPFADRVRPLVDLRERVVSFPPQPVITEDNLLVNIDTVIYFQVTDAKDATYEIENFIQGIEQLTVTTLRNVVGSMNLEQALTGRDHVNGQLRAVLDETTGRWGIRVNRVELKAIEPPASIRDSMEKQMRAERDRRAAILTAEGVKQSKILTAQGEKEAAILRAQGDRESRILQAEGQARAIETVFQAIHDGRPDPELLAYQYLQMLPQIAQGDANKLWIVPSELGRALEGLGNVVGKLGDAASQPAAAQPAAPRPPALKDSDAYVERPEVVAAEKAVAEAAANVGGPAMGKAGPNGQQD</sequence>
<dbReference type="PRINTS" id="PR00721">
    <property type="entry name" value="STOMATIN"/>
</dbReference>
<dbReference type="InterPro" id="IPR001972">
    <property type="entry name" value="Stomatin_HflK_fam"/>
</dbReference>
<comment type="similarity">
    <text evidence="2">Belongs to the band 7/mec-2 family.</text>
</comment>
<evidence type="ECO:0000256" key="2">
    <source>
        <dbReference type="ARBA" id="ARBA00008164"/>
    </source>
</evidence>